<gene>
    <name evidence="6" type="ORF">KI809_07950</name>
</gene>
<keyword evidence="3" id="KW-0472">Membrane</keyword>
<dbReference type="PANTHER" id="PTHR45138:SF9">
    <property type="entry name" value="DIGUANYLATE CYCLASE DGCM-RELATED"/>
    <property type="match status" value="1"/>
</dbReference>
<dbReference type="Gene3D" id="6.10.340.10">
    <property type="match status" value="1"/>
</dbReference>
<dbReference type="InterPro" id="IPR050469">
    <property type="entry name" value="Diguanylate_Cyclase"/>
</dbReference>
<evidence type="ECO:0000256" key="3">
    <source>
        <dbReference type="SAM" id="Phobius"/>
    </source>
</evidence>
<evidence type="ECO:0000259" key="4">
    <source>
        <dbReference type="PROSITE" id="PS50885"/>
    </source>
</evidence>
<dbReference type="EMBL" id="JAHCVJ010000002">
    <property type="protein sequence ID" value="MBT0664233.1"/>
    <property type="molecule type" value="Genomic_DNA"/>
</dbReference>
<keyword evidence="3" id="KW-0812">Transmembrane</keyword>
<dbReference type="Gene3D" id="3.30.70.270">
    <property type="match status" value="1"/>
</dbReference>
<dbReference type="PROSITE" id="PS50885">
    <property type="entry name" value="HAMP"/>
    <property type="match status" value="1"/>
</dbReference>
<keyword evidence="7" id="KW-1185">Reference proteome</keyword>
<evidence type="ECO:0000313" key="7">
    <source>
        <dbReference type="Proteomes" id="UP000811899"/>
    </source>
</evidence>
<evidence type="ECO:0000256" key="2">
    <source>
        <dbReference type="ARBA" id="ARBA00034247"/>
    </source>
</evidence>
<protein>
    <recommendedName>
        <fullName evidence="1">diguanylate cyclase</fullName>
        <ecNumber evidence="1">2.7.7.65</ecNumber>
    </recommendedName>
</protein>
<feature type="domain" description="HAMP" evidence="4">
    <location>
        <begin position="282"/>
        <end position="335"/>
    </location>
</feature>
<name>A0AAW4L000_9BACT</name>
<dbReference type="InterPro" id="IPR029787">
    <property type="entry name" value="Nucleotide_cyclase"/>
</dbReference>
<dbReference type="InterPro" id="IPR043128">
    <property type="entry name" value="Rev_trsase/Diguanyl_cyclase"/>
</dbReference>
<comment type="catalytic activity">
    <reaction evidence="2">
        <text>2 GTP = 3',3'-c-di-GMP + 2 diphosphate</text>
        <dbReference type="Rhea" id="RHEA:24898"/>
        <dbReference type="ChEBI" id="CHEBI:33019"/>
        <dbReference type="ChEBI" id="CHEBI:37565"/>
        <dbReference type="ChEBI" id="CHEBI:58805"/>
        <dbReference type="EC" id="2.7.7.65"/>
    </reaction>
</comment>
<dbReference type="SMART" id="SM00267">
    <property type="entry name" value="GGDEF"/>
    <property type="match status" value="1"/>
</dbReference>
<evidence type="ECO:0000259" key="5">
    <source>
        <dbReference type="PROSITE" id="PS50887"/>
    </source>
</evidence>
<proteinExistence type="predicted"/>
<dbReference type="PANTHER" id="PTHR45138">
    <property type="entry name" value="REGULATORY COMPONENTS OF SENSORY TRANSDUCTION SYSTEM"/>
    <property type="match status" value="1"/>
</dbReference>
<sequence>MNIRIKLVSSFGVVVIGMLTALGIITYLTFSETILKDRKRYFDSSARNAAEMVDAYLVRELEVVTHALQPLVKDGRLTRPDPQRMAHIFDHFRKHPVLSGVALYDVHGQDLAISYGMVGIGFPDSFHSILSNHKLTSFNVGKELFVALPITDDNGAKTNFVILVRVNSRSLETFLKKQAIPDSLLMVFFDSQHIVTVYPGNKEDFPDIQPAEFGSEARAKADKLNNRFDVFSYVGSTVSVRLTYLVPKKVMLADVITLKDRVITALLLLGWISIWIVLLIAHRLAKPIVKLSKASEDIITFSYGEPLDFSPSNDEVGKLAKNLEIMRMKIKELISIDPLTDVYNRRYMMHALEMAVTKSVRTCEELSCIMLDMDHFKSINDKYGHLGGDEVLIALGTLLKSHVRIYDVVARFGGEEFAIILPGVAISEANQTAERIRKAIEALSVNFKGQQINFTISAGVSSLSLIAVKTPDALIDSADIALYSAKSLGRNTVALYCEIENAKS</sequence>
<dbReference type="EC" id="2.7.7.65" evidence="1"/>
<reference evidence="6 7" key="1">
    <citation type="submission" date="2021-05" db="EMBL/GenBank/DDBJ databases">
        <title>The draft genome of Geobacter pelophilus DSM 12255.</title>
        <authorList>
            <person name="Xu Z."/>
            <person name="Masuda Y."/>
            <person name="Itoh H."/>
            <person name="Senoo K."/>
        </authorList>
    </citation>
    <scope>NUCLEOTIDE SEQUENCE [LARGE SCALE GENOMIC DNA]</scope>
    <source>
        <strain evidence="6 7">DSM 12255</strain>
    </source>
</reference>
<evidence type="ECO:0000313" key="6">
    <source>
        <dbReference type="EMBL" id="MBT0664233.1"/>
    </source>
</evidence>
<dbReference type="CDD" id="cd06225">
    <property type="entry name" value="HAMP"/>
    <property type="match status" value="1"/>
</dbReference>
<dbReference type="GO" id="GO:0043709">
    <property type="term" value="P:cell adhesion involved in single-species biofilm formation"/>
    <property type="evidence" value="ECO:0007669"/>
    <property type="project" value="TreeGrafter"/>
</dbReference>
<comment type="caution">
    <text evidence="6">The sequence shown here is derived from an EMBL/GenBank/DDBJ whole genome shotgun (WGS) entry which is preliminary data.</text>
</comment>
<keyword evidence="3" id="KW-1133">Transmembrane helix</keyword>
<dbReference type="GO" id="GO:1902201">
    <property type="term" value="P:negative regulation of bacterial-type flagellum-dependent cell motility"/>
    <property type="evidence" value="ECO:0007669"/>
    <property type="project" value="TreeGrafter"/>
</dbReference>
<dbReference type="SUPFAM" id="SSF158472">
    <property type="entry name" value="HAMP domain-like"/>
    <property type="match status" value="1"/>
</dbReference>
<feature type="transmembrane region" description="Helical" evidence="3">
    <location>
        <begin position="262"/>
        <end position="281"/>
    </location>
</feature>
<feature type="transmembrane region" description="Helical" evidence="3">
    <location>
        <begin position="7"/>
        <end position="30"/>
    </location>
</feature>
<dbReference type="AlphaFoldDB" id="A0AAW4L000"/>
<accession>A0AAW4L000</accession>
<dbReference type="FunFam" id="3.30.70.270:FF:000001">
    <property type="entry name" value="Diguanylate cyclase domain protein"/>
    <property type="match status" value="1"/>
</dbReference>
<dbReference type="RefSeq" id="WP_214170992.1">
    <property type="nucleotide sequence ID" value="NZ_JAHCVJ010000002.1"/>
</dbReference>
<dbReference type="GO" id="GO:0007165">
    <property type="term" value="P:signal transduction"/>
    <property type="evidence" value="ECO:0007669"/>
    <property type="project" value="InterPro"/>
</dbReference>
<evidence type="ECO:0000256" key="1">
    <source>
        <dbReference type="ARBA" id="ARBA00012528"/>
    </source>
</evidence>
<dbReference type="InterPro" id="IPR000160">
    <property type="entry name" value="GGDEF_dom"/>
</dbReference>
<dbReference type="PROSITE" id="PS50887">
    <property type="entry name" value="GGDEF"/>
    <property type="match status" value="1"/>
</dbReference>
<dbReference type="Pfam" id="PF00990">
    <property type="entry name" value="GGDEF"/>
    <property type="match status" value="1"/>
</dbReference>
<dbReference type="Proteomes" id="UP000811899">
    <property type="component" value="Unassembled WGS sequence"/>
</dbReference>
<dbReference type="CDD" id="cd01949">
    <property type="entry name" value="GGDEF"/>
    <property type="match status" value="1"/>
</dbReference>
<dbReference type="InterPro" id="IPR003660">
    <property type="entry name" value="HAMP_dom"/>
</dbReference>
<dbReference type="SUPFAM" id="SSF55073">
    <property type="entry name" value="Nucleotide cyclase"/>
    <property type="match status" value="1"/>
</dbReference>
<dbReference type="NCBIfam" id="TIGR00254">
    <property type="entry name" value="GGDEF"/>
    <property type="match status" value="1"/>
</dbReference>
<organism evidence="6 7">
    <name type="scientific">Geoanaerobacter pelophilus</name>
    <dbReference type="NCBI Taxonomy" id="60036"/>
    <lineage>
        <taxon>Bacteria</taxon>
        <taxon>Pseudomonadati</taxon>
        <taxon>Thermodesulfobacteriota</taxon>
        <taxon>Desulfuromonadia</taxon>
        <taxon>Geobacterales</taxon>
        <taxon>Geobacteraceae</taxon>
        <taxon>Geoanaerobacter</taxon>
    </lineage>
</organism>
<dbReference type="GO" id="GO:0005886">
    <property type="term" value="C:plasma membrane"/>
    <property type="evidence" value="ECO:0007669"/>
    <property type="project" value="TreeGrafter"/>
</dbReference>
<dbReference type="GO" id="GO:0052621">
    <property type="term" value="F:diguanylate cyclase activity"/>
    <property type="evidence" value="ECO:0007669"/>
    <property type="project" value="UniProtKB-EC"/>
</dbReference>
<feature type="domain" description="GGDEF" evidence="5">
    <location>
        <begin position="364"/>
        <end position="498"/>
    </location>
</feature>